<proteinExistence type="predicted"/>
<dbReference type="RefSeq" id="WP_146532496.1">
    <property type="nucleotide sequence ID" value="NZ_SJPX01000001.1"/>
</dbReference>
<organism evidence="2 3">
    <name type="scientific">Rubripirellula reticaptiva</name>
    <dbReference type="NCBI Taxonomy" id="2528013"/>
    <lineage>
        <taxon>Bacteria</taxon>
        <taxon>Pseudomonadati</taxon>
        <taxon>Planctomycetota</taxon>
        <taxon>Planctomycetia</taxon>
        <taxon>Pirellulales</taxon>
        <taxon>Pirellulaceae</taxon>
        <taxon>Rubripirellula</taxon>
    </lineage>
</organism>
<comment type="caution">
    <text evidence="2">The sequence shown here is derived from an EMBL/GenBank/DDBJ whole genome shotgun (WGS) entry which is preliminary data.</text>
</comment>
<reference evidence="2 3" key="1">
    <citation type="submission" date="2019-02" db="EMBL/GenBank/DDBJ databases">
        <title>Deep-cultivation of Planctomycetes and their phenomic and genomic characterization uncovers novel biology.</title>
        <authorList>
            <person name="Wiegand S."/>
            <person name="Jogler M."/>
            <person name="Boedeker C."/>
            <person name="Pinto D."/>
            <person name="Vollmers J."/>
            <person name="Rivas-Marin E."/>
            <person name="Kohn T."/>
            <person name="Peeters S.H."/>
            <person name="Heuer A."/>
            <person name="Rast P."/>
            <person name="Oberbeckmann S."/>
            <person name="Bunk B."/>
            <person name="Jeske O."/>
            <person name="Meyerdierks A."/>
            <person name="Storesund J.E."/>
            <person name="Kallscheuer N."/>
            <person name="Luecker S."/>
            <person name="Lage O.M."/>
            <person name="Pohl T."/>
            <person name="Merkel B.J."/>
            <person name="Hornburger P."/>
            <person name="Mueller R.-W."/>
            <person name="Bruemmer F."/>
            <person name="Labrenz M."/>
            <person name="Spormann A.M."/>
            <person name="Op Den Camp H."/>
            <person name="Overmann J."/>
            <person name="Amann R."/>
            <person name="Jetten M.S.M."/>
            <person name="Mascher T."/>
            <person name="Medema M.H."/>
            <person name="Devos D.P."/>
            <person name="Kaster A.-K."/>
            <person name="Ovreas L."/>
            <person name="Rohde M."/>
            <person name="Galperin M.Y."/>
            <person name="Jogler C."/>
        </authorList>
    </citation>
    <scope>NUCLEOTIDE SEQUENCE [LARGE SCALE GENOMIC DNA]</scope>
    <source>
        <strain evidence="2 3">Poly59</strain>
    </source>
</reference>
<accession>A0A5C6F7D6</accession>
<name>A0A5C6F7D6_9BACT</name>
<evidence type="ECO:0008006" key="4">
    <source>
        <dbReference type="Google" id="ProtNLM"/>
    </source>
</evidence>
<dbReference type="AlphaFoldDB" id="A0A5C6F7D6"/>
<dbReference type="Proteomes" id="UP000317977">
    <property type="component" value="Unassembled WGS sequence"/>
</dbReference>
<evidence type="ECO:0000256" key="1">
    <source>
        <dbReference type="SAM" id="MobiDB-lite"/>
    </source>
</evidence>
<feature type="region of interest" description="Disordered" evidence="1">
    <location>
        <begin position="329"/>
        <end position="353"/>
    </location>
</feature>
<dbReference type="EMBL" id="SJPX01000001">
    <property type="protein sequence ID" value="TWU57623.1"/>
    <property type="molecule type" value="Genomic_DNA"/>
</dbReference>
<evidence type="ECO:0000313" key="2">
    <source>
        <dbReference type="EMBL" id="TWU57623.1"/>
    </source>
</evidence>
<gene>
    <name evidence="2" type="ORF">Poly59_05300</name>
</gene>
<keyword evidence="3" id="KW-1185">Reference proteome</keyword>
<dbReference type="OrthoDB" id="281128at2"/>
<sequence length="671" mass="73152">MLDRKTIESTLEKIKSGELTPDEATEFLLKIDLDSLGYESGDMPSTAVSSRLATPNTEPADPELLSSVIHRLGIPPIEVVHDWCEQLANIAADHESRTQQPIGPVNASDCALNDNGQLIWNEHVATDTLVLPTSLSSTSQVHIDRFRHSILGNEPAIQSEPDLIVPEQQRDTPDLPVSRTRPSKLLSRSLAALAIAGCVAGSVYVVQQINQEQPVATTDTKPASKRAAPQSDIFDFSADSVTQTQAALTDAAEALESFESMTEAELETFEKESASQTANFSLDSFMPATQSFAPAIEKEHPIAPETTNQALADNMISDPLAPTTVPVMNNAVDDDAEPPPESEQSTAIAASADPIESAVELPPIELPANGEDKEQPSVTLVNRNASGLTLTFPYSVPLKLEASADALWHIIDTRKPTTVAALTSGGEDLSIKWEPSAQQSPNSKLLAHGRLRDDNGNDLFLRPRIAAPPYKFSFETFDTMPTWNLRAPIPPNVARIAIDFDIPDDLEIGWVEPIEANAIRRARGLAVLTSTDDEDVSLGIRFDIRCNRKLECRLRFAGRLDSSMPWNMVSNAGIEAFANQLANQAGLVSTEAQRLSGVYEIARTTMGRRVIKIKQSRNDALAEEIRTASKRVAQLQSLMATIESTATLRVKVWIDWPDTEQTILTMDSESQ</sequence>
<evidence type="ECO:0000313" key="3">
    <source>
        <dbReference type="Proteomes" id="UP000317977"/>
    </source>
</evidence>
<protein>
    <recommendedName>
        <fullName evidence="4">Transmembrane protein</fullName>
    </recommendedName>
</protein>